<sequence length="90" mass="9830">MFLKLSTLIGKPANPSFYREAFVYDSNGFACSTPPPPSSSSSSLSSFVKHNAEAIRRTGYGPQYYNAHDRWTPPAAYCPATSSSAPPFYI</sequence>
<dbReference type="WBParaSite" id="HPLM_0001312001-mRNA-1">
    <property type="protein sequence ID" value="HPLM_0001312001-mRNA-1"/>
    <property type="gene ID" value="HPLM_0001312001"/>
</dbReference>
<accession>A0A0N4WP52</accession>
<organism evidence="3">
    <name type="scientific">Haemonchus placei</name>
    <name type="common">Barber's pole worm</name>
    <dbReference type="NCBI Taxonomy" id="6290"/>
    <lineage>
        <taxon>Eukaryota</taxon>
        <taxon>Metazoa</taxon>
        <taxon>Ecdysozoa</taxon>
        <taxon>Nematoda</taxon>
        <taxon>Chromadorea</taxon>
        <taxon>Rhabditida</taxon>
        <taxon>Rhabditina</taxon>
        <taxon>Rhabditomorpha</taxon>
        <taxon>Strongyloidea</taxon>
        <taxon>Trichostrongylidae</taxon>
        <taxon>Haemonchus</taxon>
    </lineage>
</organism>
<protein>
    <submittedName>
        <fullName evidence="1 3">Uncharacterized protein</fullName>
    </submittedName>
</protein>
<name>A0A0N4WP52_HAEPC</name>
<dbReference type="AlphaFoldDB" id="A0A0N4WP52"/>
<proteinExistence type="predicted"/>
<dbReference type="Proteomes" id="UP000268014">
    <property type="component" value="Unassembled WGS sequence"/>
</dbReference>
<gene>
    <name evidence="1" type="ORF">HPLM_LOCUS13112</name>
</gene>
<reference evidence="3" key="1">
    <citation type="submission" date="2017-02" db="UniProtKB">
        <authorList>
            <consortium name="WormBaseParasite"/>
        </authorList>
    </citation>
    <scope>IDENTIFICATION</scope>
</reference>
<keyword evidence="2" id="KW-1185">Reference proteome</keyword>
<dbReference type="EMBL" id="UZAF01018086">
    <property type="protein sequence ID" value="VDO47873.1"/>
    <property type="molecule type" value="Genomic_DNA"/>
</dbReference>
<evidence type="ECO:0000313" key="2">
    <source>
        <dbReference type="Proteomes" id="UP000268014"/>
    </source>
</evidence>
<evidence type="ECO:0000313" key="1">
    <source>
        <dbReference type="EMBL" id="VDO47873.1"/>
    </source>
</evidence>
<evidence type="ECO:0000313" key="3">
    <source>
        <dbReference type="WBParaSite" id="HPLM_0001312001-mRNA-1"/>
    </source>
</evidence>
<reference evidence="1 2" key="2">
    <citation type="submission" date="2018-11" db="EMBL/GenBank/DDBJ databases">
        <authorList>
            <consortium name="Pathogen Informatics"/>
        </authorList>
    </citation>
    <scope>NUCLEOTIDE SEQUENCE [LARGE SCALE GENOMIC DNA]</scope>
    <source>
        <strain evidence="1 2">MHpl1</strain>
    </source>
</reference>